<proteinExistence type="predicted"/>
<feature type="compositionally biased region" description="Low complexity" evidence="1">
    <location>
        <begin position="14"/>
        <end position="23"/>
    </location>
</feature>
<sequence>MLPRTPPKTSNVATTSSSSSTTTARRALVDTLSPSFARSKESINMEMARDFRQKGLNALAASRNLKGDLKTIITEAIDGLFGVVALIDTSTPTLTPSPPKTPTPQDTKTKTTTSTSTDTTDIRQLSLKLEAHSRLLEGHASTQGSLRRNQQLRRQTTNQGQWTHTGYTNPMPRQPPPPSYPQALPS</sequence>
<feature type="region of interest" description="Disordered" evidence="1">
    <location>
        <begin position="138"/>
        <end position="186"/>
    </location>
</feature>
<name>A0A9P0TU65_PIEBR</name>
<protein>
    <submittedName>
        <fullName evidence="2">Uncharacterized protein</fullName>
    </submittedName>
</protein>
<organism evidence="2 3">
    <name type="scientific">Pieris brassicae</name>
    <name type="common">White butterfly</name>
    <name type="synonym">Large white butterfly</name>
    <dbReference type="NCBI Taxonomy" id="7116"/>
    <lineage>
        <taxon>Eukaryota</taxon>
        <taxon>Metazoa</taxon>
        <taxon>Ecdysozoa</taxon>
        <taxon>Arthropoda</taxon>
        <taxon>Hexapoda</taxon>
        <taxon>Insecta</taxon>
        <taxon>Pterygota</taxon>
        <taxon>Neoptera</taxon>
        <taxon>Endopterygota</taxon>
        <taxon>Lepidoptera</taxon>
        <taxon>Glossata</taxon>
        <taxon>Ditrysia</taxon>
        <taxon>Papilionoidea</taxon>
        <taxon>Pieridae</taxon>
        <taxon>Pierinae</taxon>
        <taxon>Pieris</taxon>
    </lineage>
</organism>
<evidence type="ECO:0000313" key="2">
    <source>
        <dbReference type="EMBL" id="CAH4036244.1"/>
    </source>
</evidence>
<accession>A0A9P0TU65</accession>
<comment type="caution">
    <text evidence="2">The sequence shown here is derived from an EMBL/GenBank/DDBJ whole genome shotgun (WGS) entry which is preliminary data.</text>
</comment>
<feature type="region of interest" description="Disordered" evidence="1">
    <location>
        <begin position="90"/>
        <end position="122"/>
    </location>
</feature>
<reference evidence="2" key="1">
    <citation type="submission" date="2022-05" db="EMBL/GenBank/DDBJ databases">
        <authorList>
            <person name="Okamura Y."/>
        </authorList>
    </citation>
    <scope>NUCLEOTIDE SEQUENCE</scope>
</reference>
<evidence type="ECO:0000256" key="1">
    <source>
        <dbReference type="SAM" id="MobiDB-lite"/>
    </source>
</evidence>
<dbReference type="EMBL" id="CALOZG010000059">
    <property type="protein sequence ID" value="CAH4036244.1"/>
    <property type="molecule type" value="Genomic_DNA"/>
</dbReference>
<feature type="region of interest" description="Disordered" evidence="1">
    <location>
        <begin position="1"/>
        <end position="25"/>
    </location>
</feature>
<dbReference type="Proteomes" id="UP001152562">
    <property type="component" value="Unassembled WGS sequence"/>
</dbReference>
<gene>
    <name evidence="2" type="ORF">PIBRA_LOCUS12069</name>
</gene>
<dbReference type="AlphaFoldDB" id="A0A9P0TU65"/>
<evidence type="ECO:0000313" key="3">
    <source>
        <dbReference type="Proteomes" id="UP001152562"/>
    </source>
</evidence>
<feature type="compositionally biased region" description="Low complexity" evidence="1">
    <location>
        <begin position="103"/>
        <end position="119"/>
    </location>
</feature>
<feature type="compositionally biased region" description="Low complexity" evidence="1">
    <location>
        <begin position="143"/>
        <end position="161"/>
    </location>
</feature>
<keyword evidence="3" id="KW-1185">Reference proteome</keyword>